<dbReference type="EMBL" id="FNYR01000015">
    <property type="protein sequence ID" value="SEI98828.1"/>
    <property type="molecule type" value="Genomic_DNA"/>
</dbReference>
<accession>A0A1H6V2Q0</accession>
<name>A0A1H6V2Q0_9EURY</name>
<evidence type="ECO:0000256" key="1">
    <source>
        <dbReference type="ARBA" id="ARBA00023015"/>
    </source>
</evidence>
<evidence type="ECO:0000313" key="6">
    <source>
        <dbReference type="Proteomes" id="UP000198888"/>
    </source>
</evidence>
<keyword evidence="2" id="KW-0804">Transcription</keyword>
<dbReference type="AlphaFoldDB" id="A0A1H6V2Q0"/>
<dbReference type="PANTHER" id="PTHR34236:SF1">
    <property type="entry name" value="DIMETHYL SULFOXIDE REDUCTASE TRANSCRIPTIONAL ACTIVATOR"/>
    <property type="match status" value="1"/>
</dbReference>
<evidence type="ECO:0000313" key="5">
    <source>
        <dbReference type="EMBL" id="SEI98828.1"/>
    </source>
</evidence>
<sequence>MPGTPDGNRPQVLVEPATETEGNSLNADSIEQTIWLGDRVVCLLRHCESTPPKRESTTENQPPPDSRNPNCGMVLYGFGHLPVAPVAVQLSDGWLELHFVTTAYPKLRETISDLREAAFDVDLRQVVQSDRTSVPLLDELPMLSMVDLSVLTDRQREVATVAIEMGYFEETGATAEETADALDISKSTLSEHLRIVIRKLLSQIIP</sequence>
<organism evidence="5 6">
    <name type="scientific">Halohasta litchfieldiae</name>
    <dbReference type="NCBI Taxonomy" id="1073996"/>
    <lineage>
        <taxon>Archaea</taxon>
        <taxon>Methanobacteriati</taxon>
        <taxon>Methanobacteriota</taxon>
        <taxon>Stenosarchaea group</taxon>
        <taxon>Halobacteria</taxon>
        <taxon>Halobacteriales</taxon>
        <taxon>Haloferacaceae</taxon>
        <taxon>Halohasta</taxon>
    </lineage>
</organism>
<feature type="region of interest" description="Disordered" evidence="3">
    <location>
        <begin position="1"/>
        <end position="26"/>
    </location>
</feature>
<dbReference type="Pfam" id="PF04967">
    <property type="entry name" value="HTH_10"/>
    <property type="match status" value="1"/>
</dbReference>
<dbReference type="KEGG" id="hae:halTADL_0742"/>
<evidence type="ECO:0000256" key="2">
    <source>
        <dbReference type="ARBA" id="ARBA00023163"/>
    </source>
</evidence>
<evidence type="ECO:0000256" key="3">
    <source>
        <dbReference type="SAM" id="MobiDB-lite"/>
    </source>
</evidence>
<protein>
    <submittedName>
        <fullName evidence="5">HTH DNA binding domain-containing protein</fullName>
    </submittedName>
</protein>
<feature type="domain" description="HTH bat-type" evidence="4">
    <location>
        <begin position="151"/>
        <end position="201"/>
    </location>
</feature>
<accession>A0A2H4PZQ6</accession>
<dbReference type="InterPro" id="IPR036388">
    <property type="entry name" value="WH-like_DNA-bd_sf"/>
</dbReference>
<dbReference type="InterPro" id="IPR007050">
    <property type="entry name" value="HTH_bacterioopsin"/>
</dbReference>
<proteinExistence type="predicted"/>
<dbReference type="Gene3D" id="1.10.10.10">
    <property type="entry name" value="Winged helix-like DNA-binding domain superfamily/Winged helix DNA-binding domain"/>
    <property type="match status" value="1"/>
</dbReference>
<evidence type="ECO:0000259" key="4">
    <source>
        <dbReference type="Pfam" id="PF04967"/>
    </source>
</evidence>
<gene>
    <name evidence="5" type="ORF">SAMN05444271_1153</name>
</gene>
<dbReference type="PANTHER" id="PTHR34236">
    <property type="entry name" value="DIMETHYL SULFOXIDE REDUCTASE TRANSCRIPTIONAL ACTIVATOR"/>
    <property type="match status" value="1"/>
</dbReference>
<keyword evidence="1" id="KW-0805">Transcription regulation</keyword>
<dbReference type="Proteomes" id="UP000198888">
    <property type="component" value="Unassembled WGS sequence"/>
</dbReference>
<reference evidence="5 6" key="1">
    <citation type="submission" date="2016-10" db="EMBL/GenBank/DDBJ databases">
        <authorList>
            <person name="de Groot N.N."/>
        </authorList>
    </citation>
    <scope>NUCLEOTIDE SEQUENCE [LARGE SCALE GENOMIC DNA]</scope>
    <source>
        <strain evidence="5 6">DSM 22187</strain>
    </source>
</reference>
<keyword evidence="6" id="KW-1185">Reference proteome</keyword>